<feature type="compositionally biased region" description="Polar residues" evidence="1">
    <location>
        <begin position="372"/>
        <end position="382"/>
    </location>
</feature>
<accession>A0ABD3X9E3</accession>
<proteinExistence type="predicted"/>
<dbReference type="InterPro" id="IPR025874">
    <property type="entry name" value="DZR"/>
</dbReference>
<evidence type="ECO:0000313" key="3">
    <source>
        <dbReference type="EMBL" id="KAL3881515.1"/>
    </source>
</evidence>
<evidence type="ECO:0000256" key="1">
    <source>
        <dbReference type="SAM" id="MobiDB-lite"/>
    </source>
</evidence>
<dbReference type="Proteomes" id="UP001634394">
    <property type="component" value="Unassembled WGS sequence"/>
</dbReference>
<feature type="domain" description="DZANK-type" evidence="2">
    <location>
        <begin position="43"/>
        <end position="92"/>
    </location>
</feature>
<name>A0ABD3X9E3_SINWO</name>
<feature type="region of interest" description="Disordered" evidence="1">
    <location>
        <begin position="559"/>
        <end position="678"/>
    </location>
</feature>
<feature type="compositionally biased region" description="Basic and acidic residues" evidence="1">
    <location>
        <begin position="627"/>
        <end position="644"/>
    </location>
</feature>
<dbReference type="AlphaFoldDB" id="A0ABD3X9E3"/>
<dbReference type="EMBL" id="JBJQND010000003">
    <property type="protein sequence ID" value="KAL3881515.1"/>
    <property type="molecule type" value="Genomic_DNA"/>
</dbReference>
<dbReference type="Pfam" id="PF12773">
    <property type="entry name" value="DZR"/>
    <property type="match status" value="1"/>
</dbReference>
<comment type="caution">
    <text evidence="3">The sequence shown here is derived from an EMBL/GenBank/DDBJ whole genome shotgun (WGS) entry which is preliminary data.</text>
</comment>
<feature type="region of interest" description="Disordered" evidence="1">
    <location>
        <begin position="327"/>
        <end position="387"/>
    </location>
</feature>
<feature type="compositionally biased region" description="Polar residues" evidence="1">
    <location>
        <begin position="595"/>
        <end position="620"/>
    </location>
</feature>
<evidence type="ECO:0000313" key="4">
    <source>
        <dbReference type="Proteomes" id="UP001634394"/>
    </source>
</evidence>
<protein>
    <recommendedName>
        <fullName evidence="2">DZANK-type domain-containing protein</fullName>
    </recommendedName>
</protein>
<sequence>MTCKFCQNPLEEDCDFCSECLNEVVSIPKRVLCKEKEKNGIICGAELQKGKKFCKKCGAKVDQSIFEAEVVTFCENCGHTFADDEDFCVDCGFARNGFSDTFTVSTVEDSAALSFIAKTAPSPLSVQALEQNASLDDNVYKTSQTTLQDYDVHVEYKSDSPAKEIYKNTTEKIQTGQVQIENQPVVNDIDGTTSDRGTRICGKIDKLSYVDISIEKKTESDLESKSIFVNERSAVEVKDDGTLEDRDYHYTIVNLKLDRTKSDLCSATKTAELVSTSLLASSRSKNEAQVEKEKEVHRGVLEIEKEDINLKITPEKEQFIKDVKDLKSTDNGSDMSVKDKGIVDQTAQGKDVSQEQLSEGSDNPEKYENASEIEQTGNSSENEVVESTLLTQRLREENPKTKNVAIDKSTHNLREKEDDDRHFVEELEGNNIKAIKEEKLTRNQTSAVDEKTEDINEGTCAADQIKDAHAANKIDDTNAVDPSNPIDEVKADNIDKIPVQVTKLSIGPTNTTDEVEADKTGNIDMQIKNELNQISIKQNEVEELKENCTDKILVHGTRYTRNPNCPIAEKQENENEMSKEINQERHANGDGEPNENPNQEKTTSDSGIQRNESIQISNSPFGMETIESSKFDKKQSDEETKDSKMNQISDATVNKAHSIKNKPEGAKSLTLGKKMLQK</sequence>
<gene>
    <name evidence="3" type="ORF">ACJMK2_027947</name>
</gene>
<reference evidence="3 4" key="1">
    <citation type="submission" date="2024-11" db="EMBL/GenBank/DDBJ databases">
        <title>Chromosome-level genome assembly of the freshwater bivalve Anodonta woodiana.</title>
        <authorList>
            <person name="Chen X."/>
        </authorList>
    </citation>
    <scope>NUCLEOTIDE SEQUENCE [LARGE SCALE GENOMIC DNA]</scope>
    <source>
        <strain evidence="3">MN2024</strain>
        <tissue evidence="3">Gills</tissue>
    </source>
</reference>
<feature type="compositionally biased region" description="Basic and acidic residues" evidence="1">
    <location>
        <begin position="569"/>
        <end position="589"/>
    </location>
</feature>
<evidence type="ECO:0000259" key="2">
    <source>
        <dbReference type="Pfam" id="PF12773"/>
    </source>
</evidence>
<keyword evidence="4" id="KW-1185">Reference proteome</keyword>
<organism evidence="3 4">
    <name type="scientific">Sinanodonta woodiana</name>
    <name type="common">Chinese pond mussel</name>
    <name type="synonym">Anodonta woodiana</name>
    <dbReference type="NCBI Taxonomy" id="1069815"/>
    <lineage>
        <taxon>Eukaryota</taxon>
        <taxon>Metazoa</taxon>
        <taxon>Spiralia</taxon>
        <taxon>Lophotrochozoa</taxon>
        <taxon>Mollusca</taxon>
        <taxon>Bivalvia</taxon>
        <taxon>Autobranchia</taxon>
        <taxon>Heteroconchia</taxon>
        <taxon>Palaeoheterodonta</taxon>
        <taxon>Unionida</taxon>
        <taxon>Unionoidea</taxon>
        <taxon>Unionidae</taxon>
        <taxon>Unioninae</taxon>
        <taxon>Sinanodonta</taxon>
    </lineage>
</organism>